<feature type="domain" description="Protein export membrane protein SecD/SecF C-terminal" evidence="10">
    <location>
        <begin position="219"/>
        <end position="382"/>
    </location>
</feature>
<accession>A0A3Q9HQ12</accession>
<keyword evidence="8 9" id="KW-0472">Membrane</keyword>
<evidence type="ECO:0000259" key="12">
    <source>
        <dbReference type="Pfam" id="PF22599"/>
    </source>
</evidence>
<dbReference type="NCBIfam" id="TIGR00916">
    <property type="entry name" value="2A0604s01"/>
    <property type="match status" value="1"/>
</dbReference>
<dbReference type="InterPro" id="IPR048631">
    <property type="entry name" value="SecD_1st"/>
</dbReference>
<evidence type="ECO:0000313" key="14">
    <source>
        <dbReference type="Proteomes" id="UP000267250"/>
    </source>
</evidence>
<keyword evidence="14" id="KW-1185">Reference proteome</keyword>
<evidence type="ECO:0000256" key="4">
    <source>
        <dbReference type="ARBA" id="ARBA00022692"/>
    </source>
</evidence>
<evidence type="ECO:0000256" key="8">
    <source>
        <dbReference type="ARBA" id="ARBA00023136"/>
    </source>
</evidence>
<dbReference type="Pfam" id="PF21760">
    <property type="entry name" value="SecD_1st"/>
    <property type="match status" value="1"/>
</dbReference>
<dbReference type="InterPro" id="IPR048634">
    <property type="entry name" value="SecD_SecF_C"/>
</dbReference>
<evidence type="ECO:0000256" key="5">
    <source>
        <dbReference type="ARBA" id="ARBA00022927"/>
    </source>
</evidence>
<dbReference type="PRINTS" id="PR00702">
    <property type="entry name" value="ACRIFLAVINRP"/>
</dbReference>
<dbReference type="PANTHER" id="PTHR30081:SF1">
    <property type="entry name" value="PROTEIN TRANSLOCASE SUBUNIT SECD"/>
    <property type="match status" value="1"/>
</dbReference>
<feature type="transmembrane region" description="Helical" evidence="9">
    <location>
        <begin position="359"/>
        <end position="378"/>
    </location>
</feature>
<evidence type="ECO:0000256" key="7">
    <source>
        <dbReference type="ARBA" id="ARBA00023010"/>
    </source>
</evidence>
<dbReference type="InterPro" id="IPR055344">
    <property type="entry name" value="SecD_SecF_C_bact"/>
</dbReference>
<evidence type="ECO:0000313" key="13">
    <source>
        <dbReference type="EMBL" id="AZR73097.1"/>
    </source>
</evidence>
<evidence type="ECO:0000259" key="10">
    <source>
        <dbReference type="Pfam" id="PF02355"/>
    </source>
</evidence>
<feature type="transmembrane region" description="Helical" evidence="9">
    <location>
        <begin position="331"/>
        <end position="353"/>
    </location>
</feature>
<dbReference type="Gene3D" id="3.30.70.3220">
    <property type="match status" value="1"/>
</dbReference>
<dbReference type="InterPro" id="IPR022646">
    <property type="entry name" value="SecD/SecF_CS"/>
</dbReference>
<name>A0A3Q9HQ12_9FIRM</name>
<dbReference type="Pfam" id="PF07549">
    <property type="entry name" value="Sec_GG"/>
    <property type="match status" value="1"/>
</dbReference>
<dbReference type="GO" id="GO:0043952">
    <property type="term" value="P:protein transport by the Sec complex"/>
    <property type="evidence" value="ECO:0007669"/>
    <property type="project" value="UniProtKB-UniRule"/>
</dbReference>
<dbReference type="SUPFAM" id="SSF82866">
    <property type="entry name" value="Multidrug efflux transporter AcrB transmembrane domain"/>
    <property type="match status" value="1"/>
</dbReference>
<gene>
    <name evidence="9" type="primary">secD</name>
    <name evidence="13" type="ORF">BBF96_06685</name>
</gene>
<sequence length="400" mass="44386">MNWRRKRLLKIISILLIIGFSYFLYDYYGIRQGLDLAGGAHIVLKAQDTDKRKVDAEAMQGIINILERRINGLGLSEATIRPVKNDNRIIIELPGVDKPMEVLDIIGQTAMLEFKNEEGETVMTGEYLVKAEPAHDQFGRPVINFELNDEGTKIFREITRKNIGKRIAIYLDDQLLTNPVVQTEIVRKGQITGYSTFEEAAQHAVLLREGALPVPVTYEEIRNIDATLGKISIDQSKKAGILGLILVALFMIFWYRYPGFIATQALVIYGLIVLGVMAGLRATLTLPGIAGLILSIGMAVDANIIIFERIKEELRAGKTVRAAIDAGFRRAVTTILDANVTTLITALILAYFTSGTVRGFAVTLGIGILSSMFTAIIITRNLMDLQMKFINSPRAFGVRR</sequence>
<feature type="transmembrane region" description="Helical" evidence="9">
    <location>
        <begin position="239"/>
        <end position="257"/>
    </location>
</feature>
<keyword evidence="3 9" id="KW-1003">Cell membrane</keyword>
<evidence type="ECO:0000256" key="9">
    <source>
        <dbReference type="HAMAP-Rule" id="MF_01463"/>
    </source>
</evidence>
<evidence type="ECO:0000256" key="1">
    <source>
        <dbReference type="ARBA" id="ARBA00004651"/>
    </source>
</evidence>
<comment type="subcellular location">
    <subcellularLocation>
        <location evidence="1 9">Cell membrane</location>
        <topology evidence="1 9">Multi-pass membrane protein</topology>
    </subcellularLocation>
</comment>
<dbReference type="GO" id="GO:0015450">
    <property type="term" value="F:protein-transporting ATPase activity"/>
    <property type="evidence" value="ECO:0007669"/>
    <property type="project" value="InterPro"/>
</dbReference>
<reference evidence="13 14" key="1">
    <citation type="submission" date="2016-07" db="EMBL/GenBank/DDBJ databases">
        <title>Genome and transcriptome analysis of iron-reducing fermentative bacteria Anoxybacter fermentans.</title>
        <authorList>
            <person name="Zeng X."/>
            <person name="Shao Z."/>
        </authorList>
    </citation>
    <scope>NUCLEOTIDE SEQUENCE [LARGE SCALE GENOMIC DNA]</scope>
    <source>
        <strain evidence="13 14">DY22613</strain>
    </source>
</reference>
<dbReference type="Gene3D" id="1.20.1640.10">
    <property type="entry name" value="Multidrug efflux transporter AcrB transmembrane domain"/>
    <property type="match status" value="1"/>
</dbReference>
<dbReference type="InterPro" id="IPR001036">
    <property type="entry name" value="Acrflvin-R"/>
</dbReference>
<keyword evidence="7 9" id="KW-0811">Translocation</keyword>
<evidence type="ECO:0000256" key="6">
    <source>
        <dbReference type="ARBA" id="ARBA00022989"/>
    </source>
</evidence>
<feature type="transmembrane region" description="Helical" evidence="9">
    <location>
        <begin position="266"/>
        <end position="283"/>
    </location>
</feature>
<dbReference type="NCBIfam" id="TIGR01129">
    <property type="entry name" value="secD"/>
    <property type="match status" value="1"/>
</dbReference>
<dbReference type="RefSeq" id="WP_127016430.1">
    <property type="nucleotide sequence ID" value="NZ_CP016379.1"/>
</dbReference>
<protein>
    <recommendedName>
        <fullName evidence="9">Protein translocase subunit SecD</fullName>
    </recommendedName>
</protein>
<feature type="domain" description="SecDF P1 head subdomain" evidence="12">
    <location>
        <begin position="120"/>
        <end position="214"/>
    </location>
</feature>
<dbReference type="HAMAP" id="MF_01463_B">
    <property type="entry name" value="SecD_B"/>
    <property type="match status" value="1"/>
</dbReference>
<organism evidence="13 14">
    <name type="scientific">Anoxybacter fermentans</name>
    <dbReference type="NCBI Taxonomy" id="1323375"/>
    <lineage>
        <taxon>Bacteria</taxon>
        <taxon>Bacillati</taxon>
        <taxon>Bacillota</taxon>
        <taxon>Clostridia</taxon>
        <taxon>Halanaerobiales</taxon>
        <taxon>Anoxybacter</taxon>
    </lineage>
</organism>
<keyword evidence="2 9" id="KW-0813">Transport</keyword>
<dbReference type="GO" id="GO:0005886">
    <property type="term" value="C:plasma membrane"/>
    <property type="evidence" value="ECO:0007669"/>
    <property type="project" value="UniProtKB-SubCell"/>
</dbReference>
<dbReference type="InterPro" id="IPR054384">
    <property type="entry name" value="SecDF_P1_head"/>
</dbReference>
<dbReference type="Pfam" id="PF02355">
    <property type="entry name" value="SecD_SecF_C"/>
    <property type="match status" value="1"/>
</dbReference>
<keyword evidence="5 9" id="KW-0653">Protein transport</keyword>
<dbReference type="GO" id="GO:0065002">
    <property type="term" value="P:intracellular protein transmembrane transport"/>
    <property type="evidence" value="ECO:0007669"/>
    <property type="project" value="UniProtKB-UniRule"/>
</dbReference>
<comment type="subunit">
    <text evidence="9">Forms a complex with SecF. Part of the essential Sec protein translocation apparatus which comprises SecA, SecYEG and auxiliary proteins SecDF. Other proteins may also be involved.</text>
</comment>
<proteinExistence type="inferred from homology"/>
<dbReference type="GO" id="GO:0006605">
    <property type="term" value="P:protein targeting"/>
    <property type="evidence" value="ECO:0007669"/>
    <property type="project" value="UniProtKB-UniRule"/>
</dbReference>
<dbReference type="AlphaFoldDB" id="A0A3Q9HQ12"/>
<keyword evidence="6 9" id="KW-1133">Transmembrane helix</keyword>
<dbReference type="Pfam" id="PF22599">
    <property type="entry name" value="SecDF_P1_head"/>
    <property type="match status" value="1"/>
</dbReference>
<dbReference type="KEGG" id="aft:BBF96_06685"/>
<dbReference type="OrthoDB" id="9805019at2"/>
<feature type="transmembrane region" description="Helical" evidence="9">
    <location>
        <begin position="7"/>
        <end position="25"/>
    </location>
</feature>
<dbReference type="InterPro" id="IPR022813">
    <property type="entry name" value="SecD/SecF_arch_bac"/>
</dbReference>
<dbReference type="InterPro" id="IPR005791">
    <property type="entry name" value="SecD"/>
</dbReference>
<dbReference type="PANTHER" id="PTHR30081">
    <property type="entry name" value="PROTEIN-EXPORT MEMBRANE PROTEIN SEC"/>
    <property type="match status" value="1"/>
</dbReference>
<dbReference type="EMBL" id="CP016379">
    <property type="protein sequence ID" value="AZR73097.1"/>
    <property type="molecule type" value="Genomic_DNA"/>
</dbReference>
<evidence type="ECO:0000256" key="3">
    <source>
        <dbReference type="ARBA" id="ARBA00022475"/>
    </source>
</evidence>
<dbReference type="Proteomes" id="UP000267250">
    <property type="component" value="Chromosome"/>
</dbReference>
<evidence type="ECO:0000259" key="11">
    <source>
        <dbReference type="Pfam" id="PF21760"/>
    </source>
</evidence>
<feature type="transmembrane region" description="Helical" evidence="9">
    <location>
        <begin position="289"/>
        <end position="310"/>
    </location>
</feature>
<comment type="similarity">
    <text evidence="9">Belongs to the SecD/SecF family. SecD subfamily.</text>
</comment>
<feature type="domain" description="Protein translocase subunit SecDF P1" evidence="11">
    <location>
        <begin position="60"/>
        <end position="117"/>
    </location>
</feature>
<comment type="function">
    <text evidence="9">Part of the Sec protein translocase complex. Interacts with the SecYEG preprotein conducting channel. SecDF uses the proton motive force (PMF) to complete protein translocation after the ATP-dependent function of SecA.</text>
</comment>
<dbReference type="FunFam" id="1.20.1640.10:FF:000004">
    <property type="entry name" value="Protein translocase subunit SecD"/>
    <property type="match status" value="1"/>
</dbReference>
<keyword evidence="4 9" id="KW-0812">Transmembrane</keyword>
<evidence type="ECO:0000256" key="2">
    <source>
        <dbReference type="ARBA" id="ARBA00022448"/>
    </source>
</evidence>